<dbReference type="Pfam" id="PF02770">
    <property type="entry name" value="Acyl-CoA_dh_M"/>
    <property type="match status" value="1"/>
</dbReference>
<dbReference type="EMBL" id="BAABAT010000002">
    <property type="protein sequence ID" value="GAA4245436.1"/>
    <property type="molecule type" value="Genomic_DNA"/>
</dbReference>
<dbReference type="Pfam" id="PF02771">
    <property type="entry name" value="Acyl-CoA_dh_N"/>
    <property type="match status" value="1"/>
</dbReference>
<dbReference type="Gene3D" id="2.40.110.10">
    <property type="entry name" value="Butyryl-CoA Dehydrogenase, subunit A, domain 2"/>
    <property type="match status" value="1"/>
</dbReference>
<dbReference type="RefSeq" id="WP_345122226.1">
    <property type="nucleotide sequence ID" value="NZ_BAABAT010000002.1"/>
</dbReference>
<keyword evidence="12" id="KW-1185">Reference proteome</keyword>
<dbReference type="InterPro" id="IPR009100">
    <property type="entry name" value="AcylCoA_DH/oxidase_NM_dom_sf"/>
</dbReference>
<dbReference type="SUPFAM" id="SSF56645">
    <property type="entry name" value="Acyl-CoA dehydrogenase NM domain-like"/>
    <property type="match status" value="1"/>
</dbReference>
<dbReference type="Proteomes" id="UP001500620">
    <property type="component" value="Unassembled WGS sequence"/>
</dbReference>
<keyword evidence="6 7" id="KW-0560">Oxidoreductase</keyword>
<name>A0ABP8CZV1_9ACTN</name>
<dbReference type="InterPro" id="IPR046373">
    <property type="entry name" value="Acyl-CoA_Oxase/DH_mid-dom_sf"/>
</dbReference>
<gene>
    <name evidence="11" type="ORF">GCM10022255_012800</name>
</gene>
<dbReference type="Gene3D" id="1.20.140.10">
    <property type="entry name" value="Butyryl-CoA Dehydrogenase, subunit A, domain 3"/>
    <property type="match status" value="1"/>
</dbReference>
<feature type="domain" description="Acyl-CoA dehydrogenase/oxidase N-terminal" evidence="10">
    <location>
        <begin position="6"/>
        <end position="121"/>
    </location>
</feature>
<dbReference type="PROSITE" id="PS00073">
    <property type="entry name" value="ACYL_COA_DH_2"/>
    <property type="match status" value="1"/>
</dbReference>
<dbReference type="InterPro" id="IPR050741">
    <property type="entry name" value="Acyl-CoA_dehydrogenase"/>
</dbReference>
<evidence type="ECO:0000313" key="11">
    <source>
        <dbReference type="EMBL" id="GAA4245436.1"/>
    </source>
</evidence>
<comment type="cofactor">
    <cofactor evidence="1 7">
        <name>FAD</name>
        <dbReference type="ChEBI" id="CHEBI:57692"/>
    </cofactor>
</comment>
<dbReference type="InterPro" id="IPR036250">
    <property type="entry name" value="AcylCo_DH-like_C"/>
</dbReference>
<protein>
    <submittedName>
        <fullName evidence="11">Acyl-CoA dehydrogenase family protein</fullName>
    </submittedName>
</protein>
<accession>A0ABP8CZV1</accession>
<evidence type="ECO:0000313" key="12">
    <source>
        <dbReference type="Proteomes" id="UP001500620"/>
    </source>
</evidence>
<feature type="domain" description="Acyl-CoA oxidase/dehydrogenase middle" evidence="9">
    <location>
        <begin position="125"/>
        <end position="224"/>
    </location>
</feature>
<comment type="subunit">
    <text evidence="3">Homodimer.</text>
</comment>
<evidence type="ECO:0000256" key="7">
    <source>
        <dbReference type="RuleBase" id="RU362125"/>
    </source>
</evidence>
<dbReference type="InterPro" id="IPR006089">
    <property type="entry name" value="Acyl-CoA_DH_CS"/>
</dbReference>
<evidence type="ECO:0000259" key="10">
    <source>
        <dbReference type="Pfam" id="PF02771"/>
    </source>
</evidence>
<dbReference type="SUPFAM" id="SSF47203">
    <property type="entry name" value="Acyl-CoA dehydrogenase C-terminal domain-like"/>
    <property type="match status" value="1"/>
</dbReference>
<comment type="similarity">
    <text evidence="2 7">Belongs to the acyl-CoA dehydrogenase family.</text>
</comment>
<dbReference type="InterPro" id="IPR006091">
    <property type="entry name" value="Acyl-CoA_Oxase/DH_mid-dom"/>
</dbReference>
<evidence type="ECO:0000256" key="6">
    <source>
        <dbReference type="ARBA" id="ARBA00023002"/>
    </source>
</evidence>
<dbReference type="Pfam" id="PF00441">
    <property type="entry name" value="Acyl-CoA_dh_1"/>
    <property type="match status" value="1"/>
</dbReference>
<evidence type="ECO:0000259" key="8">
    <source>
        <dbReference type="Pfam" id="PF00441"/>
    </source>
</evidence>
<dbReference type="InterPro" id="IPR037069">
    <property type="entry name" value="AcylCoA_DH/ox_N_sf"/>
</dbReference>
<comment type="caution">
    <text evidence="11">The sequence shown here is derived from an EMBL/GenBank/DDBJ whole genome shotgun (WGS) entry which is preliminary data.</text>
</comment>
<reference evidence="12" key="1">
    <citation type="journal article" date="2019" name="Int. J. Syst. Evol. Microbiol.">
        <title>The Global Catalogue of Microorganisms (GCM) 10K type strain sequencing project: providing services to taxonomists for standard genome sequencing and annotation.</title>
        <authorList>
            <consortium name="The Broad Institute Genomics Platform"/>
            <consortium name="The Broad Institute Genome Sequencing Center for Infectious Disease"/>
            <person name="Wu L."/>
            <person name="Ma J."/>
        </authorList>
    </citation>
    <scope>NUCLEOTIDE SEQUENCE [LARGE SCALE GENOMIC DNA]</scope>
    <source>
        <strain evidence="12">JCM 17441</strain>
    </source>
</reference>
<evidence type="ECO:0000256" key="1">
    <source>
        <dbReference type="ARBA" id="ARBA00001974"/>
    </source>
</evidence>
<sequence length="397" mass="42398">MTSRADDLVARTRAFIDAHVIPVEDESDGDVAAAGGEQLRLQLQQRARAEGVFAPHAPREFGGLGLGMEQRAPVFEAAGRSLFGPMALNINAPDEGNLHLLDRVAAGAQRERYLAPLARGEQRSAFAMTEPPPGAGSDPNALRTLARRDGDGWVINGRKKFITGADGAGFFIVMARTSGEPDSPGGATMFLVPAGRDGIRITGHVTTMDKSMLGGHCELELTDVRVDPQDVLGAVDEGFHYAQVRLGPARLTHVMRWLGAAQRAHESAVAYVSERSAFGGPLARHGMVELMIADNELDLAATRSLLLTACRVLDAGGSGREETSLAKVFGAEAVHRVADRAVQMCGGAGVSADLPIARIAREIRPFRIYDGPSEVHRMSLARRAVRRYGRRTPGTSG</sequence>
<keyword evidence="5 7" id="KW-0274">FAD</keyword>
<feature type="domain" description="Acyl-CoA dehydrogenase/oxidase C-terminal" evidence="8">
    <location>
        <begin position="236"/>
        <end position="384"/>
    </location>
</feature>
<dbReference type="PANTHER" id="PTHR48083:SF13">
    <property type="entry name" value="ACYL-COA DEHYDROGENASE FAMILY MEMBER 11"/>
    <property type="match status" value="1"/>
</dbReference>
<evidence type="ECO:0000259" key="9">
    <source>
        <dbReference type="Pfam" id="PF02770"/>
    </source>
</evidence>
<keyword evidence="4 7" id="KW-0285">Flavoprotein</keyword>
<dbReference type="InterPro" id="IPR009075">
    <property type="entry name" value="AcylCo_DH/oxidase_C"/>
</dbReference>
<evidence type="ECO:0000256" key="4">
    <source>
        <dbReference type="ARBA" id="ARBA00022630"/>
    </source>
</evidence>
<organism evidence="11 12">
    <name type="scientific">Dactylosporangium darangshiense</name>
    <dbReference type="NCBI Taxonomy" id="579108"/>
    <lineage>
        <taxon>Bacteria</taxon>
        <taxon>Bacillati</taxon>
        <taxon>Actinomycetota</taxon>
        <taxon>Actinomycetes</taxon>
        <taxon>Micromonosporales</taxon>
        <taxon>Micromonosporaceae</taxon>
        <taxon>Dactylosporangium</taxon>
    </lineage>
</organism>
<dbReference type="PANTHER" id="PTHR48083">
    <property type="entry name" value="MEDIUM-CHAIN SPECIFIC ACYL-COA DEHYDROGENASE, MITOCHONDRIAL-RELATED"/>
    <property type="match status" value="1"/>
</dbReference>
<evidence type="ECO:0000256" key="5">
    <source>
        <dbReference type="ARBA" id="ARBA00022827"/>
    </source>
</evidence>
<dbReference type="InterPro" id="IPR013786">
    <property type="entry name" value="AcylCoA_DH/ox_N"/>
</dbReference>
<evidence type="ECO:0000256" key="3">
    <source>
        <dbReference type="ARBA" id="ARBA00011738"/>
    </source>
</evidence>
<proteinExistence type="inferred from homology"/>
<evidence type="ECO:0000256" key="2">
    <source>
        <dbReference type="ARBA" id="ARBA00009347"/>
    </source>
</evidence>
<dbReference type="Gene3D" id="1.10.540.10">
    <property type="entry name" value="Acyl-CoA dehydrogenase/oxidase, N-terminal domain"/>
    <property type="match status" value="1"/>
</dbReference>